<dbReference type="RefSeq" id="WP_184011902.1">
    <property type="nucleotide sequence ID" value="NZ_JACIJS010000007.1"/>
</dbReference>
<evidence type="ECO:0000256" key="1">
    <source>
        <dbReference type="SAM" id="MobiDB-lite"/>
    </source>
</evidence>
<evidence type="ECO:0000313" key="3">
    <source>
        <dbReference type="Proteomes" id="UP000553766"/>
    </source>
</evidence>
<evidence type="ECO:0000313" key="2">
    <source>
        <dbReference type="EMBL" id="MBB5516360.1"/>
    </source>
</evidence>
<feature type="region of interest" description="Disordered" evidence="1">
    <location>
        <begin position="29"/>
        <end position="55"/>
    </location>
</feature>
<keyword evidence="3" id="KW-1185">Reference proteome</keyword>
<proteinExistence type="predicted"/>
<dbReference type="Proteomes" id="UP000553766">
    <property type="component" value="Unassembled WGS sequence"/>
</dbReference>
<protein>
    <submittedName>
        <fullName evidence="2">Uncharacterized protein</fullName>
    </submittedName>
</protein>
<reference evidence="2 3" key="1">
    <citation type="submission" date="2020-08" db="EMBL/GenBank/DDBJ databases">
        <title>Genomic Encyclopedia of Type Strains, Phase IV (KMG-IV): sequencing the most valuable type-strain genomes for metagenomic binning, comparative biology and taxonomic classification.</title>
        <authorList>
            <person name="Goeker M."/>
        </authorList>
    </citation>
    <scope>NUCLEOTIDE SEQUENCE [LARGE SCALE GENOMIC DNA]</scope>
    <source>
        <strain evidence="2 3">DSM 103377</strain>
    </source>
</reference>
<organism evidence="2 3">
    <name type="scientific">Rubricella aquisinus</name>
    <dbReference type="NCBI Taxonomy" id="2028108"/>
    <lineage>
        <taxon>Bacteria</taxon>
        <taxon>Pseudomonadati</taxon>
        <taxon>Pseudomonadota</taxon>
        <taxon>Alphaproteobacteria</taxon>
        <taxon>Rhodobacterales</taxon>
        <taxon>Paracoccaceae</taxon>
        <taxon>Rubricella</taxon>
    </lineage>
</organism>
<dbReference type="AlphaFoldDB" id="A0A840WYZ0"/>
<accession>A0A840WYZ0</accession>
<comment type="caution">
    <text evidence="2">The sequence shown here is derived from an EMBL/GenBank/DDBJ whole genome shotgun (WGS) entry which is preliminary data.</text>
</comment>
<sequence>MNLERILNMVIRQVVNTLTRQGINAASGQIKKIGQKKKAPMSETMPDQDQRREDR</sequence>
<dbReference type="EMBL" id="JACIJS010000007">
    <property type="protein sequence ID" value="MBB5516360.1"/>
    <property type="molecule type" value="Genomic_DNA"/>
</dbReference>
<gene>
    <name evidence="2" type="ORF">FHS89_002391</name>
</gene>
<name>A0A840WYZ0_9RHOB</name>